<proteinExistence type="predicted"/>
<keyword evidence="3" id="KW-1185">Reference proteome</keyword>
<comment type="caution">
    <text evidence="2">The sequence shown here is derived from an EMBL/GenBank/DDBJ whole genome shotgun (WGS) entry which is preliminary data.</text>
</comment>
<sequence length="181" mass="21062">MDSNSERERGILSVKDRNYLRDGAGIAPKSSAERVTRSRIRKRLYSTYLDFKLLNNKLEERDRKTVFEDLPDDRDLHRGITAALEFTYLALKEQNLDFKDYLEEAITNAEEKLARKESENRVEVDVELNVETRLVLDDTRDISEYSDEEVGELLMNGEIDGELAAHLLQEQHRDDKSRDIA</sequence>
<gene>
    <name evidence="2" type="ORF">CK500_10000</name>
</gene>
<dbReference type="InterPro" id="IPR058415">
    <property type="entry name" value="DUF8102"/>
</dbReference>
<organism evidence="2 3">
    <name type="scientific">Halorubrum salipaludis</name>
    <dbReference type="NCBI Taxonomy" id="2032630"/>
    <lineage>
        <taxon>Archaea</taxon>
        <taxon>Methanobacteriati</taxon>
        <taxon>Methanobacteriota</taxon>
        <taxon>Stenosarchaea group</taxon>
        <taxon>Halobacteria</taxon>
        <taxon>Halobacteriales</taxon>
        <taxon>Haloferacaceae</taxon>
        <taxon>Halorubrum</taxon>
    </lineage>
</organism>
<dbReference type="Pfam" id="PF26404">
    <property type="entry name" value="DUF8102"/>
    <property type="match status" value="1"/>
</dbReference>
<evidence type="ECO:0000259" key="1">
    <source>
        <dbReference type="Pfam" id="PF26404"/>
    </source>
</evidence>
<name>A0A2A2FES6_9EURY</name>
<accession>A0A2A2FES6</accession>
<dbReference type="OrthoDB" id="193906at2157"/>
<evidence type="ECO:0000313" key="2">
    <source>
        <dbReference type="EMBL" id="PAU83132.1"/>
    </source>
</evidence>
<feature type="domain" description="Domain of unknown function" evidence="1">
    <location>
        <begin position="11"/>
        <end position="162"/>
    </location>
</feature>
<protein>
    <recommendedName>
        <fullName evidence="1">Domain of unknown function domain-containing protein</fullName>
    </recommendedName>
</protein>
<dbReference type="AlphaFoldDB" id="A0A2A2FES6"/>
<dbReference type="EMBL" id="NSKC01000005">
    <property type="protein sequence ID" value="PAU83132.1"/>
    <property type="molecule type" value="Genomic_DNA"/>
</dbReference>
<dbReference type="RefSeq" id="WP_095637100.1">
    <property type="nucleotide sequence ID" value="NZ_NSKC01000005.1"/>
</dbReference>
<reference evidence="2 3" key="1">
    <citation type="submission" date="2017-08" db="EMBL/GenBank/DDBJ databases">
        <title>The strain WRN001 was isolated from Binhai saline alkaline soil, Tianjin, China.</title>
        <authorList>
            <person name="Liu D."/>
            <person name="Zhang G."/>
        </authorList>
    </citation>
    <scope>NUCLEOTIDE SEQUENCE [LARGE SCALE GENOMIC DNA]</scope>
    <source>
        <strain evidence="2 3">WN019</strain>
    </source>
</reference>
<evidence type="ECO:0000313" key="3">
    <source>
        <dbReference type="Proteomes" id="UP000218083"/>
    </source>
</evidence>
<dbReference type="Proteomes" id="UP000218083">
    <property type="component" value="Unassembled WGS sequence"/>
</dbReference>